<organism evidence="2 3">
    <name type="scientific">Cladophialophora psammophila CBS 110553</name>
    <dbReference type="NCBI Taxonomy" id="1182543"/>
    <lineage>
        <taxon>Eukaryota</taxon>
        <taxon>Fungi</taxon>
        <taxon>Dikarya</taxon>
        <taxon>Ascomycota</taxon>
        <taxon>Pezizomycotina</taxon>
        <taxon>Eurotiomycetes</taxon>
        <taxon>Chaetothyriomycetidae</taxon>
        <taxon>Chaetothyriales</taxon>
        <taxon>Herpotrichiellaceae</taxon>
        <taxon>Cladophialophora</taxon>
    </lineage>
</organism>
<keyword evidence="3" id="KW-1185">Reference proteome</keyword>
<dbReference type="InterPro" id="IPR036322">
    <property type="entry name" value="WD40_repeat_dom_sf"/>
</dbReference>
<dbReference type="HOGENOM" id="CLU_018631_0_0_1"/>
<evidence type="ECO:0000259" key="1">
    <source>
        <dbReference type="PROSITE" id="PS50181"/>
    </source>
</evidence>
<dbReference type="InterPro" id="IPR015943">
    <property type="entry name" value="WD40/YVTN_repeat-like_dom_sf"/>
</dbReference>
<comment type="caution">
    <text evidence="2">The sequence shown here is derived from an EMBL/GenBank/DDBJ whole genome shotgun (WGS) entry which is preliminary data.</text>
</comment>
<name>W9WY94_9EURO</name>
<dbReference type="CDD" id="cd09917">
    <property type="entry name" value="F-box_SF"/>
    <property type="match status" value="1"/>
</dbReference>
<reference evidence="2 3" key="1">
    <citation type="submission" date="2013-03" db="EMBL/GenBank/DDBJ databases">
        <title>The Genome Sequence of Cladophialophora psammophila CBS 110553.</title>
        <authorList>
            <consortium name="The Broad Institute Genomics Platform"/>
            <person name="Cuomo C."/>
            <person name="de Hoog S."/>
            <person name="Gorbushina A."/>
            <person name="Walker B."/>
            <person name="Young S.K."/>
            <person name="Zeng Q."/>
            <person name="Gargeya S."/>
            <person name="Fitzgerald M."/>
            <person name="Haas B."/>
            <person name="Abouelleil A."/>
            <person name="Allen A.W."/>
            <person name="Alvarado L."/>
            <person name="Arachchi H.M."/>
            <person name="Berlin A.M."/>
            <person name="Chapman S.B."/>
            <person name="Gainer-Dewar J."/>
            <person name="Goldberg J."/>
            <person name="Griggs A."/>
            <person name="Gujja S."/>
            <person name="Hansen M."/>
            <person name="Howarth C."/>
            <person name="Imamovic A."/>
            <person name="Ireland A."/>
            <person name="Larimer J."/>
            <person name="McCowan C."/>
            <person name="Murphy C."/>
            <person name="Pearson M."/>
            <person name="Poon T.W."/>
            <person name="Priest M."/>
            <person name="Roberts A."/>
            <person name="Saif S."/>
            <person name="Shea T."/>
            <person name="Sisk P."/>
            <person name="Sykes S."/>
            <person name="Wortman J."/>
            <person name="Nusbaum C."/>
            <person name="Birren B."/>
        </authorList>
    </citation>
    <scope>NUCLEOTIDE SEQUENCE [LARGE SCALE GENOMIC DNA]</scope>
    <source>
        <strain evidence="2 3">CBS 110553</strain>
    </source>
</reference>
<dbReference type="Gene3D" id="2.130.10.10">
    <property type="entry name" value="YVTN repeat-like/Quinoprotein amine dehydrogenase"/>
    <property type="match status" value="1"/>
</dbReference>
<sequence length="600" mass="67902">MFQDLPVEVIRQIVGFLPTVSAIINLSLTNRKIHSIVSADDYGVFRKFVQRCFPTIKSPPYWKDVARTLTSRSRAWDRRAFIAEECCPPPDDGGYPPQTTTGFSIGYRPVIDSYETWPAGSWADRKEVLAWGAAGRLRLRTIENGVTTWSSFRVPDDHRQELDILDVRILRPHQHENPGGETIVLQRANQEVVSIESSSKPDAFTHKSRYTDLPDEFTCMDISQSTEPILAACGDHRINLYPVICPDEAVRPASSTKMEERQNVRSRMRCVKFLSESIVAIANQYLEGRGCAPIHIYNITPAGVSSTPVAESVPFPESSQLWMGRHSSSVIVGLDDVGTSGSRPQQLFLSGWTDGTARLYDIRTPQRSVSEYVDPVDIGQIISLLPIGHERFLAGSSHNGCLKTFDFRMPGARAYSYLDARPAHSADRLKGPTQQRDVNIFLTPTVNISERLWEPLSRHPRRRSQRYRSCVYSLSSPSPSSPTVYAGIGNHVLQLDFISTDDFRNGYRVSGLHHPRHNIPPSAWDKVTRTQVLNFSCYERPREGKESTDPLLLRKQADLIDELANHNIVSDGEREDGWDERWRLNTKDSGFRDPDWRRAR</sequence>
<dbReference type="SUPFAM" id="SSF81383">
    <property type="entry name" value="F-box domain"/>
    <property type="match status" value="1"/>
</dbReference>
<dbReference type="InterPro" id="IPR001810">
    <property type="entry name" value="F-box_dom"/>
</dbReference>
<protein>
    <recommendedName>
        <fullName evidence="1">F-box domain-containing protein</fullName>
    </recommendedName>
</protein>
<gene>
    <name evidence="2" type="ORF">A1O5_04046</name>
</gene>
<dbReference type="GeneID" id="19188772"/>
<dbReference type="Proteomes" id="UP000019471">
    <property type="component" value="Unassembled WGS sequence"/>
</dbReference>
<dbReference type="eggNOG" id="ENOG502SUQR">
    <property type="taxonomic scope" value="Eukaryota"/>
</dbReference>
<dbReference type="SUPFAM" id="SSF50978">
    <property type="entry name" value="WD40 repeat-like"/>
    <property type="match status" value="1"/>
</dbReference>
<dbReference type="PROSITE" id="PS50181">
    <property type="entry name" value="FBOX"/>
    <property type="match status" value="1"/>
</dbReference>
<dbReference type="EMBL" id="AMGX01000005">
    <property type="protein sequence ID" value="EXJ72898.1"/>
    <property type="molecule type" value="Genomic_DNA"/>
</dbReference>
<dbReference type="InterPro" id="IPR036047">
    <property type="entry name" value="F-box-like_dom_sf"/>
</dbReference>
<dbReference type="STRING" id="1182543.W9WY94"/>
<dbReference type="Pfam" id="PF00646">
    <property type="entry name" value="F-box"/>
    <property type="match status" value="1"/>
</dbReference>
<proteinExistence type="predicted"/>
<feature type="domain" description="F-box" evidence="1">
    <location>
        <begin position="1"/>
        <end position="48"/>
    </location>
</feature>
<accession>W9WY94</accession>
<dbReference type="AlphaFoldDB" id="W9WY94"/>
<dbReference type="RefSeq" id="XP_007742845.1">
    <property type="nucleotide sequence ID" value="XM_007744655.1"/>
</dbReference>
<evidence type="ECO:0000313" key="3">
    <source>
        <dbReference type="Proteomes" id="UP000019471"/>
    </source>
</evidence>
<dbReference type="SMART" id="SM00256">
    <property type="entry name" value="FBOX"/>
    <property type="match status" value="1"/>
</dbReference>
<evidence type="ECO:0000313" key="2">
    <source>
        <dbReference type="EMBL" id="EXJ72898.1"/>
    </source>
</evidence>
<dbReference type="OrthoDB" id="1259151at2759"/>